<dbReference type="WBParaSite" id="PS1159_v2.g24071.t1">
    <property type="protein sequence ID" value="PS1159_v2.g24071.t1"/>
    <property type="gene ID" value="PS1159_v2.g24071"/>
</dbReference>
<reference evidence="2" key="1">
    <citation type="submission" date="2022-11" db="UniProtKB">
        <authorList>
            <consortium name="WormBaseParasite"/>
        </authorList>
    </citation>
    <scope>IDENTIFICATION</scope>
</reference>
<name>A0AC35G4W6_9BILA</name>
<accession>A0AC35G4W6</accession>
<proteinExistence type="predicted"/>
<evidence type="ECO:0000313" key="2">
    <source>
        <dbReference type="WBParaSite" id="PS1159_v2.g24071.t1"/>
    </source>
</evidence>
<protein>
    <submittedName>
        <fullName evidence="2">CSD domain-containing protein</fullName>
    </submittedName>
</protein>
<dbReference type="Proteomes" id="UP000887580">
    <property type="component" value="Unplaced"/>
</dbReference>
<sequence length="304" mass="34160">MGIGKRRRIDFDTEIADEPTLNEVLNLFNTLESKLQKAVKPANKKSVTKKTVEAISSSFSDLKEKFFALMKQNPIQKSTATPTSATTLTSNAPTSATTPTSNAPSSAAVIDISMNDTIMDTNEPIDNTSKSTGKSHENEKKISGYIKWYDYKKCYGFITYENNSKQIFAHKSSIIKSRIENKKYRTLRQNEPIEFNISTDNNGKLFASNITGPAGINVIGLRSDEIPKMKAEKTSNRLSNTFTSSFKTTNMNQRNASYNFSNPIKNKNQLTYSDAVKNIRIRGNLGKTFVNPKFQQQFFLEPRI</sequence>
<organism evidence="1 2">
    <name type="scientific">Panagrolaimus sp. PS1159</name>
    <dbReference type="NCBI Taxonomy" id="55785"/>
    <lineage>
        <taxon>Eukaryota</taxon>
        <taxon>Metazoa</taxon>
        <taxon>Ecdysozoa</taxon>
        <taxon>Nematoda</taxon>
        <taxon>Chromadorea</taxon>
        <taxon>Rhabditida</taxon>
        <taxon>Tylenchina</taxon>
        <taxon>Panagrolaimomorpha</taxon>
        <taxon>Panagrolaimoidea</taxon>
        <taxon>Panagrolaimidae</taxon>
        <taxon>Panagrolaimus</taxon>
    </lineage>
</organism>
<evidence type="ECO:0000313" key="1">
    <source>
        <dbReference type="Proteomes" id="UP000887580"/>
    </source>
</evidence>